<organism evidence="4 5">
    <name type="scientific">Sorghum bicolor</name>
    <name type="common">Sorghum</name>
    <name type="synonym">Sorghum vulgare</name>
    <dbReference type="NCBI Taxonomy" id="4558"/>
    <lineage>
        <taxon>Eukaryota</taxon>
        <taxon>Viridiplantae</taxon>
        <taxon>Streptophyta</taxon>
        <taxon>Embryophyta</taxon>
        <taxon>Tracheophyta</taxon>
        <taxon>Spermatophyta</taxon>
        <taxon>Magnoliopsida</taxon>
        <taxon>Liliopsida</taxon>
        <taxon>Poales</taxon>
        <taxon>Poaceae</taxon>
        <taxon>PACMAD clade</taxon>
        <taxon>Panicoideae</taxon>
        <taxon>Andropogonodae</taxon>
        <taxon>Andropogoneae</taxon>
        <taxon>Sorghinae</taxon>
        <taxon>Sorghum</taxon>
    </lineage>
</organism>
<evidence type="ECO:0000313" key="5">
    <source>
        <dbReference type="Proteomes" id="UP000000768"/>
    </source>
</evidence>
<evidence type="ECO:0008006" key="6">
    <source>
        <dbReference type="Google" id="ProtNLM"/>
    </source>
</evidence>
<dbReference type="EMBL" id="CM000768">
    <property type="protein sequence ID" value="KXG22726.2"/>
    <property type="molecule type" value="Genomic_DNA"/>
</dbReference>
<feature type="domain" description="Rhamnogalacturonan lyase" evidence="2">
    <location>
        <begin position="493"/>
        <end position="699"/>
    </location>
</feature>
<dbReference type="CDD" id="cd10316">
    <property type="entry name" value="RGL4_M"/>
    <property type="match status" value="1"/>
</dbReference>
<evidence type="ECO:0000259" key="3">
    <source>
        <dbReference type="Pfam" id="PF14686"/>
    </source>
</evidence>
<evidence type="ECO:0000256" key="1">
    <source>
        <dbReference type="ARBA" id="ARBA00022729"/>
    </source>
</evidence>
<dbReference type="InterPro" id="IPR029411">
    <property type="entry name" value="RG-lyase_III"/>
</dbReference>
<dbReference type="InterPro" id="IPR013784">
    <property type="entry name" value="Carb-bd-like_fold"/>
</dbReference>
<evidence type="ECO:0000259" key="2">
    <source>
        <dbReference type="Pfam" id="PF14683"/>
    </source>
</evidence>
<dbReference type="Pfam" id="PF14683">
    <property type="entry name" value="CBM-like"/>
    <property type="match status" value="1"/>
</dbReference>
<keyword evidence="5" id="KW-1185">Reference proteome</keyword>
<reference evidence="4 5" key="1">
    <citation type="journal article" date="2009" name="Nature">
        <title>The Sorghum bicolor genome and the diversification of grasses.</title>
        <authorList>
            <person name="Paterson A.H."/>
            <person name="Bowers J.E."/>
            <person name="Bruggmann R."/>
            <person name="Dubchak I."/>
            <person name="Grimwood J."/>
            <person name="Gundlach H."/>
            <person name="Haberer G."/>
            <person name="Hellsten U."/>
            <person name="Mitros T."/>
            <person name="Poliakov A."/>
            <person name="Schmutz J."/>
            <person name="Spannagl M."/>
            <person name="Tang H."/>
            <person name="Wang X."/>
            <person name="Wicker T."/>
            <person name="Bharti A.K."/>
            <person name="Chapman J."/>
            <person name="Feltus F.A."/>
            <person name="Gowik U."/>
            <person name="Grigoriev I.V."/>
            <person name="Lyons E."/>
            <person name="Maher C.A."/>
            <person name="Martis M."/>
            <person name="Narechania A."/>
            <person name="Otillar R.P."/>
            <person name="Penning B.W."/>
            <person name="Salamov A.A."/>
            <person name="Wang Y."/>
            <person name="Zhang L."/>
            <person name="Carpita N.C."/>
            <person name="Freeling M."/>
            <person name="Gingle A.R."/>
            <person name="Hash C.T."/>
            <person name="Keller B."/>
            <person name="Klein P."/>
            <person name="Kresovich S."/>
            <person name="McCann M.C."/>
            <person name="Ming R."/>
            <person name="Peterson D.G."/>
            <person name="Mehboob-ur-Rahman"/>
            <person name="Ware D."/>
            <person name="Westhoff P."/>
            <person name="Mayer K.F."/>
            <person name="Messing J."/>
            <person name="Rokhsar D.S."/>
        </authorList>
    </citation>
    <scope>NUCLEOTIDE SEQUENCE [LARGE SCALE GENOMIC DNA]</scope>
    <source>
        <strain evidence="5">cv. BTx623</strain>
    </source>
</reference>
<reference evidence="5" key="2">
    <citation type="journal article" date="2018" name="Plant J.">
        <title>The Sorghum bicolor reference genome: improved assembly, gene annotations, a transcriptome atlas, and signatures of genome organization.</title>
        <authorList>
            <person name="McCormick R.F."/>
            <person name="Truong S.K."/>
            <person name="Sreedasyam A."/>
            <person name="Jenkins J."/>
            <person name="Shu S."/>
            <person name="Sims D."/>
            <person name="Kennedy M."/>
            <person name="Amirebrahimi M."/>
            <person name="Weers B.D."/>
            <person name="McKinley B."/>
            <person name="Mattison A."/>
            <person name="Morishige D.T."/>
            <person name="Grimwood J."/>
            <person name="Schmutz J."/>
            <person name="Mullet J.E."/>
        </authorList>
    </citation>
    <scope>NUCLEOTIDE SEQUENCE [LARGE SCALE GENOMIC DNA]</scope>
    <source>
        <strain evidence="5">cv. BTx623</strain>
    </source>
</reference>
<dbReference type="CDD" id="cd10320">
    <property type="entry name" value="RGL4_N"/>
    <property type="match status" value="1"/>
</dbReference>
<dbReference type="CDD" id="cd10317">
    <property type="entry name" value="RGL4_C"/>
    <property type="match status" value="1"/>
</dbReference>
<evidence type="ECO:0000313" key="4">
    <source>
        <dbReference type="EMBL" id="KXG22726.2"/>
    </source>
</evidence>
<dbReference type="InterPro" id="IPR051850">
    <property type="entry name" value="Polysacch_Lyase_4"/>
</dbReference>
<dbReference type="STRING" id="4558.A0A1B6PAI8"/>
<sequence length="708" mass="77445">MLVLLAAAAGAPPPEAAGGVTLHVDDPGQVVVVDNGMVQVSLSTPQGHITAVRVNSDHQNLLHYNATQANSGGYWDVVWNYPGSNQPKGMMDMLDGTEFKVVSSDEEQVELSFRSSYSPSSSPPNSLRLNVDKRFVMLRGSSGFYCYAILEHARECPALNISVARLAFKLNEDRFRYMAISDDIQRYMPSAADRDPPRGVPLDYKEAVLLVDPVEPEFKGEVDDKYQYSMDNKDNTVHGWIAADSGGGGVGFWVITPSNEFKNGGPLKRELTSHTGPTSLSVFLGPHYVGKDMVINFEEGEYWKKVLGPIFVYLNSGHHPLPAAGGSNDDDDDNVTNHLWEDAKAQAQAEVSKWPYSFPRSPDFAKAGERGSVTGRLWVRDRSYSNNDDKQQAAATQQPEPAAMAYVGLASPGKPGSWATESKGYQFWTRATSDGSFSIGNVREGTYNLYAWVPGILGDYMHVSPVTIAASATAAVVNLGDDLVFEPPRSGPTLWEIGVPDRTAAEFYVPDADPKYASRLFLTKDRYRQYGLWERYAALYPAGDLVFTVGKSNHSRDWFFAHVTRRVVGGGGVVGNNNNNIETTTTTTTTSIVPTTWQIRFHLDRVVADGTYTLRIALAASHMSNLKVQVNSGAGAGAGGEVNLLGDNNAIARHGIRGTQWSLDMDVKGHLLNQGDNTIYINQTTPYQFAGVMYDYIRLEGPSTSTYS</sequence>
<dbReference type="InterPro" id="IPR008979">
    <property type="entry name" value="Galactose-bd-like_sf"/>
</dbReference>
<gene>
    <name evidence="4" type="ORF">SORBI_3009G259300</name>
</gene>
<dbReference type="Gramene" id="KXG22726">
    <property type="protein sequence ID" value="KXG22726"/>
    <property type="gene ID" value="SORBI_3009G259300"/>
</dbReference>
<dbReference type="InParanoid" id="A0A1B6PAI8"/>
<dbReference type="Gene3D" id="2.60.40.1120">
    <property type="entry name" value="Carboxypeptidase-like, regulatory domain"/>
    <property type="match status" value="1"/>
</dbReference>
<dbReference type="Gene3D" id="2.60.120.260">
    <property type="entry name" value="Galactose-binding domain-like"/>
    <property type="match status" value="1"/>
</dbReference>
<dbReference type="AlphaFoldDB" id="A0A1B6PAI8"/>
<dbReference type="SUPFAM" id="SSF49785">
    <property type="entry name" value="Galactose-binding domain-like"/>
    <property type="match status" value="1"/>
</dbReference>
<dbReference type="OMA" id="ECPALNI"/>
<dbReference type="InterPro" id="IPR010325">
    <property type="entry name" value="Rhamnogal_lyase"/>
</dbReference>
<dbReference type="Pfam" id="PF14686">
    <property type="entry name" value="fn3_3"/>
    <property type="match status" value="1"/>
</dbReference>
<dbReference type="Pfam" id="PF06045">
    <property type="entry name" value="Rhamnogal_lyase"/>
    <property type="match status" value="1"/>
</dbReference>
<dbReference type="Proteomes" id="UP000000768">
    <property type="component" value="Chromosome 9"/>
</dbReference>
<dbReference type="eggNOG" id="ENOG502QQM5">
    <property type="taxonomic scope" value="Eukaryota"/>
</dbReference>
<dbReference type="InterPro" id="IPR029413">
    <property type="entry name" value="RG-lyase_II"/>
</dbReference>
<dbReference type="InterPro" id="IPR014718">
    <property type="entry name" value="GH-type_carb-bd"/>
</dbReference>
<name>A0A1B6PAI8_SORBI</name>
<dbReference type="PANTHER" id="PTHR32018:SF11">
    <property type="entry name" value="RHAMNOGALACTURONAN ENDOLYASE"/>
    <property type="match status" value="1"/>
</dbReference>
<feature type="domain" description="Rhamnogalacturonan lyase" evidence="3">
    <location>
        <begin position="404"/>
        <end position="475"/>
    </location>
</feature>
<dbReference type="SUPFAM" id="SSF49452">
    <property type="entry name" value="Starch-binding domain-like"/>
    <property type="match status" value="1"/>
</dbReference>
<keyword evidence="1" id="KW-0732">Signal</keyword>
<protein>
    <recommendedName>
        <fullName evidence="6">Rhamnogalacturonan endolyase</fullName>
    </recommendedName>
</protein>
<proteinExistence type="predicted"/>
<dbReference type="Gene3D" id="2.70.98.10">
    <property type="match status" value="1"/>
</dbReference>
<dbReference type="GO" id="GO:0030246">
    <property type="term" value="F:carbohydrate binding"/>
    <property type="evidence" value="ECO:0007669"/>
    <property type="project" value="InterPro"/>
</dbReference>
<dbReference type="PANTHER" id="PTHR32018">
    <property type="entry name" value="RHAMNOGALACTURONATE LYASE FAMILY PROTEIN"/>
    <property type="match status" value="1"/>
</dbReference>
<accession>A0A1B6PAI8</accession>